<dbReference type="OrthoDB" id="9804872at2"/>
<keyword evidence="1" id="KW-0472">Membrane</keyword>
<sequence length="651" mass="73057">MSTLRDDLPRQPLYGSIAALFLALLPHMTQLAPWHALLILLPLGWRGLLAWQGHDLPRRWLRYGYSLLLIGVVFLQFHTLFGREGGVALLTSLLSMKLLETQHRRDARVLSLLAFFTVGAAFLVSQAFWMLAYTIGCAIAIMAQLRAWQRLDGKLDAFEYKRSAWMVLEALPIMLLLFFLFPRLSGPLWQMPDDSGSASIGLSDDMTPGSFTNLARDDSVAFRVSFNGKLPPQRDLYWRGPVLEFYDGVGWQQLGSKQDAPGDAAPELQPLGDIVRYTMTLEPHNRNWLLALDVPLPGTLPPGSHLSSRLQLLDDKAVSSRKRISLQSVLAWRTSTPAADLVNDELQLPVGGNPRARELAASWAPLSPQARVDAALAYLHNNSFVYTLDAPLLYGRNTIDDLLFSTKAGFCEHYAGAFVFLMRAAGVPARVVTGYQGGELNQDYFIVRQTDAHAWAEVWLATRGWQRVDPTAMVAPGRVTQGVARSAAGKQKLPYLVRGDSPWLSALRLRWDGAVYGWNRWVIGYDAQRQLQLLGSLGIEDFGSPRLLMWLGGCLGLFVLFYVVMHHLQSRRQRPELSQRLWLHFVAQLARHKLTQRANEGPGSFAERAARALPAHAADIQRICYLYLQARYRNRSGAELELQRRVNAFKP</sequence>
<keyword evidence="4" id="KW-1185">Reference proteome</keyword>
<gene>
    <name evidence="3" type="ORF">SAMN02745857_03482</name>
</gene>
<name>A0A1W1XY85_9NEIS</name>
<evidence type="ECO:0000256" key="1">
    <source>
        <dbReference type="SAM" id="Phobius"/>
    </source>
</evidence>
<dbReference type="InterPro" id="IPR038765">
    <property type="entry name" value="Papain-like_cys_pep_sf"/>
</dbReference>
<dbReference type="SMART" id="SM00460">
    <property type="entry name" value="TGc"/>
    <property type="match status" value="1"/>
</dbReference>
<dbReference type="SUPFAM" id="SSF54001">
    <property type="entry name" value="Cysteine proteinases"/>
    <property type="match status" value="1"/>
</dbReference>
<dbReference type="AlphaFoldDB" id="A0A1W1XY85"/>
<dbReference type="Gene3D" id="3.10.620.30">
    <property type="match status" value="1"/>
</dbReference>
<protein>
    <recommendedName>
        <fullName evidence="2">Transglutaminase-like domain-containing protein</fullName>
    </recommendedName>
</protein>
<dbReference type="EMBL" id="FWXD01000026">
    <property type="protein sequence ID" value="SMC28910.1"/>
    <property type="molecule type" value="Genomic_DNA"/>
</dbReference>
<feature type="transmembrane region" description="Helical" evidence="1">
    <location>
        <begin position="109"/>
        <end position="142"/>
    </location>
</feature>
<evidence type="ECO:0000313" key="4">
    <source>
        <dbReference type="Proteomes" id="UP000192761"/>
    </source>
</evidence>
<feature type="transmembrane region" description="Helical" evidence="1">
    <location>
        <begin position="547"/>
        <end position="565"/>
    </location>
</feature>
<feature type="domain" description="Transglutaminase-like" evidence="2">
    <location>
        <begin position="403"/>
        <end position="472"/>
    </location>
</feature>
<keyword evidence="1" id="KW-1133">Transmembrane helix</keyword>
<feature type="transmembrane region" description="Helical" evidence="1">
    <location>
        <begin position="34"/>
        <end position="51"/>
    </location>
</feature>
<dbReference type="PANTHER" id="PTHR42736">
    <property type="entry name" value="PROTEIN-GLUTAMINE GAMMA-GLUTAMYLTRANSFERASE"/>
    <property type="match status" value="1"/>
</dbReference>
<dbReference type="Pfam" id="PF11992">
    <property type="entry name" value="TgpA_N"/>
    <property type="match status" value="1"/>
</dbReference>
<evidence type="ECO:0000259" key="2">
    <source>
        <dbReference type="SMART" id="SM00460"/>
    </source>
</evidence>
<organism evidence="3 4">
    <name type="scientific">Andreprevotia lacus DSM 23236</name>
    <dbReference type="NCBI Taxonomy" id="1121001"/>
    <lineage>
        <taxon>Bacteria</taxon>
        <taxon>Pseudomonadati</taxon>
        <taxon>Pseudomonadota</taxon>
        <taxon>Betaproteobacteria</taxon>
        <taxon>Neisseriales</taxon>
        <taxon>Chitinibacteraceae</taxon>
        <taxon>Andreprevotia</taxon>
    </lineage>
</organism>
<evidence type="ECO:0000313" key="3">
    <source>
        <dbReference type="EMBL" id="SMC28910.1"/>
    </source>
</evidence>
<dbReference type="PANTHER" id="PTHR42736:SF1">
    <property type="entry name" value="PROTEIN-GLUTAMINE GAMMA-GLUTAMYLTRANSFERASE"/>
    <property type="match status" value="1"/>
</dbReference>
<reference evidence="3 4" key="1">
    <citation type="submission" date="2017-04" db="EMBL/GenBank/DDBJ databases">
        <authorList>
            <person name="Afonso C.L."/>
            <person name="Miller P.J."/>
            <person name="Scott M.A."/>
            <person name="Spackman E."/>
            <person name="Goraichik I."/>
            <person name="Dimitrov K.M."/>
            <person name="Suarez D.L."/>
            <person name="Swayne D.E."/>
        </authorList>
    </citation>
    <scope>NUCLEOTIDE SEQUENCE [LARGE SCALE GENOMIC DNA]</scope>
    <source>
        <strain evidence="3 4">DSM 23236</strain>
    </source>
</reference>
<dbReference type="InterPro" id="IPR025403">
    <property type="entry name" value="TgpA-like_C"/>
</dbReference>
<dbReference type="RefSeq" id="WP_084092427.1">
    <property type="nucleotide sequence ID" value="NZ_FWXD01000026.1"/>
</dbReference>
<proteinExistence type="predicted"/>
<feature type="transmembrane region" description="Helical" evidence="1">
    <location>
        <begin position="63"/>
        <end position="81"/>
    </location>
</feature>
<dbReference type="STRING" id="1121001.SAMN02745857_03482"/>
<dbReference type="Pfam" id="PF01841">
    <property type="entry name" value="Transglut_core"/>
    <property type="match status" value="1"/>
</dbReference>
<keyword evidence="1" id="KW-0812">Transmembrane</keyword>
<dbReference type="Proteomes" id="UP000192761">
    <property type="component" value="Unassembled WGS sequence"/>
</dbReference>
<feature type="transmembrane region" description="Helical" evidence="1">
    <location>
        <begin position="163"/>
        <end position="181"/>
    </location>
</feature>
<accession>A0A1W1XY85</accession>
<dbReference type="InterPro" id="IPR002931">
    <property type="entry name" value="Transglutaminase-like"/>
</dbReference>
<dbReference type="Pfam" id="PF13559">
    <property type="entry name" value="DUF4129"/>
    <property type="match status" value="1"/>
</dbReference>
<dbReference type="InterPro" id="IPR021878">
    <property type="entry name" value="TgpA_N"/>
</dbReference>
<dbReference type="InterPro" id="IPR052901">
    <property type="entry name" value="Bact_TGase-like"/>
</dbReference>